<reference evidence="1" key="1">
    <citation type="journal article" date="2021" name="PeerJ">
        <title>Extensive microbial diversity within the chicken gut microbiome revealed by metagenomics and culture.</title>
        <authorList>
            <person name="Gilroy R."/>
            <person name="Ravi A."/>
            <person name="Getino M."/>
            <person name="Pursley I."/>
            <person name="Horton D.L."/>
            <person name="Alikhan N.F."/>
            <person name="Baker D."/>
            <person name="Gharbi K."/>
            <person name="Hall N."/>
            <person name="Watson M."/>
            <person name="Adriaenssens E.M."/>
            <person name="Foster-Nyarko E."/>
            <person name="Jarju S."/>
            <person name="Secka A."/>
            <person name="Antonio M."/>
            <person name="Oren A."/>
            <person name="Chaudhuri R.R."/>
            <person name="La Ragione R."/>
            <person name="Hildebrand F."/>
            <person name="Pallen M.J."/>
        </authorList>
    </citation>
    <scope>NUCLEOTIDE SEQUENCE</scope>
    <source>
        <strain evidence="1">ChiHjej8B7-3636</strain>
    </source>
</reference>
<sequence>MVRLLVDSDTLEVQLSPLERTLARRRESVRIDRSRIARVQLTDEPFTWLRGVRAPGSHVPGRLAYGTWKSVFGNDFAAVREGRPGVVIELDGDDEFERIVVATKHGIGLVRALQQGGVDVGDVADVD</sequence>
<proteinExistence type="predicted"/>
<dbReference type="AlphaFoldDB" id="A0A9D2H612"/>
<accession>A0A9D2H612</accession>
<organism evidence="1 2">
    <name type="scientific">Candidatus Microbacterium stercoravium</name>
    <dbReference type="NCBI Taxonomy" id="2838697"/>
    <lineage>
        <taxon>Bacteria</taxon>
        <taxon>Bacillati</taxon>
        <taxon>Actinomycetota</taxon>
        <taxon>Actinomycetes</taxon>
        <taxon>Micrococcales</taxon>
        <taxon>Microbacteriaceae</taxon>
        <taxon>Microbacterium</taxon>
    </lineage>
</organism>
<comment type="caution">
    <text evidence="1">The sequence shown here is derived from an EMBL/GenBank/DDBJ whole genome shotgun (WGS) entry which is preliminary data.</text>
</comment>
<evidence type="ECO:0000313" key="2">
    <source>
        <dbReference type="Proteomes" id="UP000824220"/>
    </source>
</evidence>
<name>A0A9D2H612_9MICO</name>
<dbReference type="Proteomes" id="UP000824220">
    <property type="component" value="Unassembled WGS sequence"/>
</dbReference>
<reference evidence="1" key="2">
    <citation type="submission" date="2021-04" db="EMBL/GenBank/DDBJ databases">
        <authorList>
            <person name="Gilroy R."/>
        </authorList>
    </citation>
    <scope>NUCLEOTIDE SEQUENCE</scope>
    <source>
        <strain evidence="1">ChiHjej8B7-3636</strain>
    </source>
</reference>
<dbReference type="EMBL" id="DXAM01000072">
    <property type="protein sequence ID" value="HJA04240.1"/>
    <property type="molecule type" value="Genomic_DNA"/>
</dbReference>
<protein>
    <submittedName>
        <fullName evidence="1">Uncharacterized protein</fullName>
    </submittedName>
</protein>
<evidence type="ECO:0000313" key="1">
    <source>
        <dbReference type="EMBL" id="HJA04240.1"/>
    </source>
</evidence>
<gene>
    <name evidence="1" type="ORF">H9800_05210</name>
</gene>